<dbReference type="OrthoDB" id="1551021at2"/>
<protein>
    <submittedName>
        <fullName evidence="1">Uncharacterized protein</fullName>
    </submittedName>
</protein>
<dbReference type="EMBL" id="LABX01000290">
    <property type="protein sequence ID" value="KMO27741.1"/>
    <property type="molecule type" value="Genomic_DNA"/>
</dbReference>
<name>A0A0J6UNW2_9HYPH</name>
<accession>A0A0J6UNW2</accession>
<organism evidence="1 2">
    <name type="scientific">Methylobacterium aquaticum</name>
    <dbReference type="NCBI Taxonomy" id="270351"/>
    <lineage>
        <taxon>Bacteria</taxon>
        <taxon>Pseudomonadati</taxon>
        <taxon>Pseudomonadota</taxon>
        <taxon>Alphaproteobacteria</taxon>
        <taxon>Hyphomicrobiales</taxon>
        <taxon>Methylobacteriaceae</taxon>
        <taxon>Methylobacterium</taxon>
    </lineage>
</organism>
<gene>
    <name evidence="1" type="ORF">VP06_29875</name>
</gene>
<dbReference type="AlphaFoldDB" id="A0A0J6UNW2"/>
<dbReference type="RefSeq" id="WP_048467432.1">
    <property type="nucleotide sequence ID" value="NZ_LABX01000290.1"/>
</dbReference>
<sequence>MTAPVDIIEGVPLGSLKRYLAKTGWRRSVLRDGAVLFAKGDGDQVEIFLPATPQVRDLREKLTSALVTLTAMEERPFDVVAAAIRAISYDLVRSRLPVSPIRQDTIRLGTAEAFIRRMHGTLEAVAHAELHVGPFYQRVSTVAQRYADDCRFGHTFRGSFGFTVESPCGSRTLDDGEVETLALGGELGALPLERRAVQRLARGLRTVEAAIEQEDPALIAQGYQTGLNANAVEELTALVSEPQVAKVHFQVLFSPEWGVPPDLGDAPAVTLGQARGVAVLQEAARVLRAVDYERRRTIVGRVRTLHSMDTPADLYSISGLQDVIVEWQSEEFGTRNVRVSLGPEEYLQAVEAHTEGRLISVYGELDRTRQWRLENARDFRLL</sequence>
<dbReference type="PATRIC" id="fig|270351.6.peg.4394"/>
<reference evidence="1 2" key="1">
    <citation type="submission" date="2015-03" db="EMBL/GenBank/DDBJ databases">
        <title>Genome sequencing of Methylobacterium aquaticum DSM16371 type strain.</title>
        <authorList>
            <person name="Chaudhry V."/>
            <person name="Patil P.B."/>
        </authorList>
    </citation>
    <scope>NUCLEOTIDE SEQUENCE [LARGE SCALE GENOMIC DNA]</scope>
    <source>
        <strain evidence="1 2">DSM 16371</strain>
    </source>
</reference>
<evidence type="ECO:0000313" key="1">
    <source>
        <dbReference type="EMBL" id="KMO27741.1"/>
    </source>
</evidence>
<proteinExistence type="predicted"/>
<evidence type="ECO:0000313" key="2">
    <source>
        <dbReference type="Proteomes" id="UP000035929"/>
    </source>
</evidence>
<dbReference type="Proteomes" id="UP000035929">
    <property type="component" value="Unassembled WGS sequence"/>
</dbReference>
<comment type="caution">
    <text evidence="1">The sequence shown here is derived from an EMBL/GenBank/DDBJ whole genome shotgun (WGS) entry which is preliminary data.</text>
</comment>